<dbReference type="EMBL" id="BPLR01013964">
    <property type="protein sequence ID" value="GIY65117.1"/>
    <property type="molecule type" value="Genomic_DNA"/>
</dbReference>
<protein>
    <submittedName>
        <fullName evidence="1">Uncharacterized protein</fullName>
    </submittedName>
</protein>
<proteinExistence type="predicted"/>
<sequence length="326" mass="36405">MHVTPINEKSSSGSEVVLVFKRSRYYYSFPRCYKDSDRIWVKEFLHRLIVYNFPSRAFYNRNQDCDEDLFVLVLTAVVGIVSCDIVCVHSKLSSCVMTLVSQYQGNFICAGDNALVECIRNGAIDCNVESEPVVQDVLNIYNTTCTEGTAMNTLYKRYKDCMFGKPSYGSSLCVRPMIIDVSRLGFHLNPTRTLQEKALRIACKYAISGENCINNIVNTTCGEEVLRFRQRVSAPAIRLSNEACVAVGQSGEADSNEIQYAFRQNDNISVPIASPHNHHSIVAAGAYVASNISPHAYPQSAASHVNTLQIFIVALVVITTLKWYSY</sequence>
<comment type="caution">
    <text evidence="1">The sequence shown here is derived from an EMBL/GenBank/DDBJ whole genome shotgun (WGS) entry which is preliminary data.</text>
</comment>
<evidence type="ECO:0000313" key="1">
    <source>
        <dbReference type="EMBL" id="GIY65117.1"/>
    </source>
</evidence>
<dbReference type="Proteomes" id="UP001054945">
    <property type="component" value="Unassembled WGS sequence"/>
</dbReference>
<keyword evidence="2" id="KW-1185">Reference proteome</keyword>
<name>A0AAV4V4J0_CAEEX</name>
<gene>
    <name evidence="1" type="primary">AVEN_157107_1</name>
    <name evidence="1" type="ORF">CEXT_774191</name>
</gene>
<organism evidence="1 2">
    <name type="scientific">Caerostris extrusa</name>
    <name type="common">Bark spider</name>
    <name type="synonym">Caerostris bankana</name>
    <dbReference type="NCBI Taxonomy" id="172846"/>
    <lineage>
        <taxon>Eukaryota</taxon>
        <taxon>Metazoa</taxon>
        <taxon>Ecdysozoa</taxon>
        <taxon>Arthropoda</taxon>
        <taxon>Chelicerata</taxon>
        <taxon>Arachnida</taxon>
        <taxon>Araneae</taxon>
        <taxon>Araneomorphae</taxon>
        <taxon>Entelegynae</taxon>
        <taxon>Araneoidea</taxon>
        <taxon>Araneidae</taxon>
        <taxon>Caerostris</taxon>
    </lineage>
</organism>
<evidence type="ECO:0000313" key="2">
    <source>
        <dbReference type="Proteomes" id="UP001054945"/>
    </source>
</evidence>
<reference evidence="1 2" key="1">
    <citation type="submission" date="2021-06" db="EMBL/GenBank/DDBJ databases">
        <title>Caerostris extrusa draft genome.</title>
        <authorList>
            <person name="Kono N."/>
            <person name="Arakawa K."/>
        </authorList>
    </citation>
    <scope>NUCLEOTIDE SEQUENCE [LARGE SCALE GENOMIC DNA]</scope>
</reference>
<dbReference type="AlphaFoldDB" id="A0AAV4V4J0"/>
<accession>A0AAV4V4J0</accession>